<feature type="compositionally biased region" description="Polar residues" evidence="6">
    <location>
        <begin position="380"/>
        <end position="394"/>
    </location>
</feature>
<feature type="compositionally biased region" description="Basic and acidic residues" evidence="6">
    <location>
        <begin position="283"/>
        <end position="295"/>
    </location>
</feature>
<dbReference type="GO" id="GO:0034605">
    <property type="term" value="P:cellular response to heat"/>
    <property type="evidence" value="ECO:0007669"/>
    <property type="project" value="TreeGrafter"/>
</dbReference>
<protein>
    <recommendedName>
        <fullName evidence="8">SHSP domain-containing protein</fullName>
    </recommendedName>
</protein>
<feature type="compositionally biased region" description="Basic and acidic residues" evidence="6">
    <location>
        <begin position="264"/>
        <end position="274"/>
    </location>
</feature>
<keyword evidence="7" id="KW-0472">Membrane</keyword>
<keyword evidence="10" id="KW-1185">Reference proteome</keyword>
<name>A0A5N5MQD1_9ROSI</name>
<dbReference type="AlphaFoldDB" id="A0A5N5MQD1"/>
<dbReference type="Proteomes" id="UP000326939">
    <property type="component" value="Chromosome 5"/>
</dbReference>
<dbReference type="InterPro" id="IPR008978">
    <property type="entry name" value="HSP20-like_chaperone"/>
</dbReference>
<dbReference type="Pfam" id="PF00011">
    <property type="entry name" value="HSP20"/>
    <property type="match status" value="1"/>
</dbReference>
<feature type="compositionally biased region" description="Basic and acidic residues" evidence="6">
    <location>
        <begin position="236"/>
        <end position="256"/>
    </location>
</feature>
<comment type="caution">
    <text evidence="9">The sequence shown here is derived from an EMBL/GenBank/DDBJ whole genome shotgun (WGS) entry which is preliminary data.</text>
</comment>
<evidence type="ECO:0000256" key="1">
    <source>
        <dbReference type="ARBA" id="ARBA00004162"/>
    </source>
</evidence>
<accession>A0A5N5MQD1</accession>
<organism evidence="9 10">
    <name type="scientific">Salix brachista</name>
    <dbReference type="NCBI Taxonomy" id="2182728"/>
    <lineage>
        <taxon>Eukaryota</taxon>
        <taxon>Viridiplantae</taxon>
        <taxon>Streptophyta</taxon>
        <taxon>Embryophyta</taxon>
        <taxon>Tracheophyta</taxon>
        <taxon>Spermatophyta</taxon>
        <taxon>Magnoliopsida</taxon>
        <taxon>eudicotyledons</taxon>
        <taxon>Gunneridae</taxon>
        <taxon>Pentapetalae</taxon>
        <taxon>rosids</taxon>
        <taxon>fabids</taxon>
        <taxon>Malpighiales</taxon>
        <taxon>Salicaceae</taxon>
        <taxon>Saliceae</taxon>
        <taxon>Salix</taxon>
    </lineage>
</organism>
<evidence type="ECO:0000256" key="2">
    <source>
        <dbReference type="ARBA" id="ARBA00022475"/>
    </source>
</evidence>
<feature type="domain" description="SHSP" evidence="8">
    <location>
        <begin position="24"/>
        <end position="140"/>
    </location>
</feature>
<feature type="region of interest" description="Disordered" evidence="6">
    <location>
        <begin position="232"/>
        <end position="462"/>
    </location>
</feature>
<dbReference type="PROSITE" id="PS01031">
    <property type="entry name" value="SHSP"/>
    <property type="match status" value="1"/>
</dbReference>
<evidence type="ECO:0000313" key="9">
    <source>
        <dbReference type="EMBL" id="KAB5557314.1"/>
    </source>
</evidence>
<dbReference type="CDD" id="cd06464">
    <property type="entry name" value="ACD_sHsps-like"/>
    <property type="match status" value="1"/>
</dbReference>
<evidence type="ECO:0000313" key="10">
    <source>
        <dbReference type="Proteomes" id="UP000326939"/>
    </source>
</evidence>
<keyword evidence="2" id="KW-1003">Cell membrane</keyword>
<evidence type="ECO:0000256" key="4">
    <source>
        <dbReference type="PROSITE-ProRule" id="PRU00285"/>
    </source>
</evidence>
<feature type="compositionally biased region" description="Basic and acidic residues" evidence="6">
    <location>
        <begin position="431"/>
        <end position="444"/>
    </location>
</feature>
<dbReference type="GO" id="GO:0006952">
    <property type="term" value="P:defense response"/>
    <property type="evidence" value="ECO:0007669"/>
    <property type="project" value="UniProtKB-KW"/>
</dbReference>
<dbReference type="Gene3D" id="2.60.40.790">
    <property type="match status" value="1"/>
</dbReference>
<feature type="compositionally biased region" description="Basic and acidic residues" evidence="6">
    <location>
        <begin position="321"/>
        <end position="370"/>
    </location>
</feature>
<dbReference type="GO" id="GO:0005886">
    <property type="term" value="C:plasma membrane"/>
    <property type="evidence" value="ECO:0007669"/>
    <property type="project" value="UniProtKB-SubCell"/>
</dbReference>
<evidence type="ECO:0000259" key="8">
    <source>
        <dbReference type="PROSITE" id="PS01031"/>
    </source>
</evidence>
<evidence type="ECO:0000256" key="6">
    <source>
        <dbReference type="SAM" id="MobiDB-lite"/>
    </source>
</evidence>
<dbReference type="EMBL" id="VDCV01000005">
    <property type="protein sequence ID" value="KAB5557314.1"/>
    <property type="molecule type" value="Genomic_DNA"/>
</dbReference>
<evidence type="ECO:0000256" key="3">
    <source>
        <dbReference type="ARBA" id="ARBA00022821"/>
    </source>
</evidence>
<comment type="similarity">
    <text evidence="4 5">Belongs to the small heat shock protein (HSP20) family.</text>
</comment>
<proteinExistence type="inferred from homology"/>
<feature type="compositionally biased region" description="Basic and acidic residues" evidence="6">
    <location>
        <begin position="395"/>
        <end position="406"/>
    </location>
</feature>
<dbReference type="PANTHER" id="PTHR43670:SF34">
    <property type="entry name" value="HSP20-LIKE CHAPERONES SUPERFAMILY PROTEIN"/>
    <property type="match status" value="1"/>
</dbReference>
<gene>
    <name evidence="9" type="ORF">DKX38_008223</name>
</gene>
<dbReference type="InterPro" id="IPR002068">
    <property type="entry name" value="A-crystallin/Hsp20_dom"/>
</dbReference>
<feature type="region of interest" description="Disordered" evidence="6">
    <location>
        <begin position="468"/>
        <end position="487"/>
    </location>
</feature>
<keyword evidence="3" id="KW-0611">Plant defense</keyword>
<sequence>MELELGLKITHNRDDITSFTELRVAKNHAGPLFLSRETETKFSLIGYLTGFRKENIDIKISEDGDQITISGRKPVQELVLIGLIMHKKEVELRAFSKAFRIPHGVILDKIKAKFNEQDLTLTITLPKSVKGIRGVGIEEVKEEEVDKGRGDEEATEGECREPGMKVEEIDQAVPKEMNVREAETTRAVALDLSRKEKDGEAAKEDGMEPEIRANEETAQVKEQAIHQGQFEEVEEVADHRSRVSDNSKELIREKSAEPNIKSMGESEKFVEQKVDAGGIVPERVGDTTLQEKPEPEDQNELEEATLEKSEPPATATYQETAIKEPKEPNLAEETERKELPGLIEQGKKQEAPKARSEDEETLPEHPERNELLQAFKDQGTKQPETSNQSSSQANLEHDAEENHPVRAEIAQESVKMETETNVQEPSMPGPDQEKKMEDESRNDEAQEINEATAGDIVEKLEMVEEQKQKDLVEGARNGKNSVSRGTKLFPPLVAGSAILVSIIVFVISWIRAKKR</sequence>
<keyword evidence="7" id="KW-0812">Transmembrane</keyword>
<keyword evidence="7" id="KW-1133">Transmembrane helix</keyword>
<evidence type="ECO:0000256" key="7">
    <source>
        <dbReference type="SAM" id="Phobius"/>
    </source>
</evidence>
<evidence type="ECO:0000256" key="5">
    <source>
        <dbReference type="RuleBase" id="RU003616"/>
    </source>
</evidence>
<feature type="transmembrane region" description="Helical" evidence="7">
    <location>
        <begin position="488"/>
        <end position="510"/>
    </location>
</feature>
<dbReference type="SUPFAM" id="SSF49764">
    <property type="entry name" value="HSP20-like chaperones"/>
    <property type="match status" value="1"/>
</dbReference>
<dbReference type="PANTHER" id="PTHR43670">
    <property type="entry name" value="HEAT SHOCK PROTEIN 26"/>
    <property type="match status" value="1"/>
</dbReference>
<comment type="subcellular location">
    <subcellularLocation>
        <location evidence="1">Cell membrane</location>
        <topology evidence="1">Single-pass membrane protein</topology>
    </subcellularLocation>
</comment>
<reference evidence="10" key="1">
    <citation type="journal article" date="2019" name="Gigascience">
        <title>De novo genome assembly of the endangered Acer yangbiense, a plant species with extremely small populations endemic to Yunnan Province, China.</title>
        <authorList>
            <person name="Yang J."/>
            <person name="Wariss H.M."/>
            <person name="Tao L."/>
            <person name="Zhang R."/>
            <person name="Yun Q."/>
            <person name="Hollingsworth P."/>
            <person name="Dao Z."/>
            <person name="Luo G."/>
            <person name="Guo H."/>
            <person name="Ma Y."/>
            <person name="Sun W."/>
        </authorList>
    </citation>
    <scope>NUCLEOTIDE SEQUENCE [LARGE SCALE GENOMIC DNA]</scope>
    <source>
        <strain evidence="10">cv. br00</strain>
    </source>
</reference>